<organism evidence="1 2">
    <name type="scientific">Cellulosimicrobium protaetiae</name>
    <dbReference type="NCBI Taxonomy" id="2587808"/>
    <lineage>
        <taxon>Bacteria</taxon>
        <taxon>Bacillati</taxon>
        <taxon>Actinomycetota</taxon>
        <taxon>Actinomycetes</taxon>
        <taxon>Micrococcales</taxon>
        <taxon>Promicromonosporaceae</taxon>
        <taxon>Cellulosimicrobium</taxon>
    </lineage>
</organism>
<dbReference type="Proteomes" id="UP000451354">
    <property type="component" value="Chromosome"/>
</dbReference>
<gene>
    <name evidence="1" type="ORF">FIC82_011740</name>
</gene>
<dbReference type="SUPFAM" id="SSF54427">
    <property type="entry name" value="NTF2-like"/>
    <property type="match status" value="1"/>
</dbReference>
<dbReference type="OrthoDB" id="3298440at2"/>
<dbReference type="InterPro" id="IPR052704">
    <property type="entry name" value="ECF_Sigma-70_Domain"/>
</dbReference>
<evidence type="ECO:0000313" key="1">
    <source>
        <dbReference type="EMBL" id="QJW36762.1"/>
    </source>
</evidence>
<dbReference type="GO" id="GO:0016987">
    <property type="term" value="F:sigma factor activity"/>
    <property type="evidence" value="ECO:0007669"/>
    <property type="project" value="TreeGrafter"/>
</dbReference>
<proteinExistence type="predicted"/>
<evidence type="ECO:0008006" key="3">
    <source>
        <dbReference type="Google" id="ProtNLM"/>
    </source>
</evidence>
<keyword evidence="2" id="KW-1185">Reference proteome</keyword>
<name>A0A6M5UGM7_9MICO</name>
<protein>
    <recommendedName>
        <fullName evidence="3">Siderophore-interacting protein</fullName>
    </recommendedName>
</protein>
<dbReference type="InterPro" id="IPR032710">
    <property type="entry name" value="NTF2-like_dom_sf"/>
</dbReference>
<evidence type="ECO:0000313" key="2">
    <source>
        <dbReference type="Proteomes" id="UP000451354"/>
    </source>
</evidence>
<sequence length="135" mass="14283">MRQRNGRARARRDRDRAAHARVVAALRRAAGAGDRDAVRALVEPAATLWVDAAGSAAATPGVVEGADETARALSRILHPGPGVEVVVCSVNGLDGLVVRHDGVVTGVVSVAVRSERVSEAWVVLSPPKLERWNRD</sequence>
<dbReference type="PANTHER" id="PTHR30173:SF43">
    <property type="entry name" value="ECF RNA POLYMERASE SIGMA FACTOR SIGI-RELATED"/>
    <property type="match status" value="1"/>
</dbReference>
<dbReference type="KEGG" id="cprt:FIC82_011740"/>
<dbReference type="RefSeq" id="WP_154798672.1">
    <property type="nucleotide sequence ID" value="NZ_CP052757.1"/>
</dbReference>
<dbReference type="AlphaFoldDB" id="A0A6M5UGM7"/>
<dbReference type="PANTHER" id="PTHR30173">
    <property type="entry name" value="SIGMA 19 FACTOR"/>
    <property type="match status" value="1"/>
</dbReference>
<reference evidence="2" key="1">
    <citation type="journal article" date="2022" name="Int. J. Syst. Evol. Microbiol.">
        <title>Cellulosimicrobium protaetiae sp. nov., isolated from the gut of the larva of Protaetia brevitarsis seulensis.</title>
        <authorList>
            <person name="Le Han H."/>
            <person name="Nguyen T.T.H."/>
            <person name="Li Z."/>
            <person name="Shin N.R."/>
            <person name="Kim S.G."/>
        </authorList>
    </citation>
    <scope>NUCLEOTIDE SEQUENCE [LARGE SCALE GENOMIC DNA]</scope>
    <source>
        <strain evidence="2">BI34</strain>
    </source>
</reference>
<dbReference type="EMBL" id="CP052757">
    <property type="protein sequence ID" value="QJW36762.1"/>
    <property type="molecule type" value="Genomic_DNA"/>
</dbReference>
<accession>A0A6M5UGM7</accession>